<dbReference type="GO" id="GO:0005886">
    <property type="term" value="C:plasma membrane"/>
    <property type="evidence" value="ECO:0007669"/>
    <property type="project" value="UniProtKB-SubCell"/>
</dbReference>
<keyword evidence="11" id="KW-0407">Ion channel</keyword>
<dbReference type="InterPro" id="IPR031846">
    <property type="entry name" value="Hvcn1"/>
</dbReference>
<evidence type="ECO:0000256" key="8">
    <source>
        <dbReference type="ARBA" id="ARBA00023054"/>
    </source>
</evidence>
<accession>A0A3D8SY17</accession>
<evidence type="ECO:0000256" key="10">
    <source>
        <dbReference type="ARBA" id="ARBA00023136"/>
    </source>
</evidence>
<dbReference type="AlphaFoldDB" id="A0A3D8SY17"/>
<evidence type="ECO:0000256" key="2">
    <source>
        <dbReference type="ARBA" id="ARBA00015897"/>
    </source>
</evidence>
<reference evidence="17 18" key="1">
    <citation type="journal article" date="2018" name="IMA Fungus">
        <title>IMA Genome-F 9: Draft genome sequence of Annulohypoxylon stygium, Aspergillus mulundensis, Berkeleyomyces basicola (syn. Thielaviopsis basicola), Ceratocystis smalleyi, two Cercospora beticola strains, Coleophoma cylindrospora, Fusarium fracticaudum, Phialophora cf. hyalina, and Morchella septimelata.</title>
        <authorList>
            <person name="Wingfield B.D."/>
            <person name="Bills G.F."/>
            <person name="Dong Y."/>
            <person name="Huang W."/>
            <person name="Nel W.J."/>
            <person name="Swalarsk-Parry B.S."/>
            <person name="Vaghefi N."/>
            <person name="Wilken P.M."/>
            <person name="An Z."/>
            <person name="de Beer Z.W."/>
            <person name="De Vos L."/>
            <person name="Chen L."/>
            <person name="Duong T.A."/>
            <person name="Gao Y."/>
            <person name="Hammerbacher A."/>
            <person name="Kikkert J.R."/>
            <person name="Li Y."/>
            <person name="Li H."/>
            <person name="Li K."/>
            <person name="Li Q."/>
            <person name="Liu X."/>
            <person name="Ma X."/>
            <person name="Naidoo K."/>
            <person name="Pethybridge S.J."/>
            <person name="Sun J."/>
            <person name="Steenkamp E.T."/>
            <person name="van der Nest M.A."/>
            <person name="van Wyk S."/>
            <person name="Wingfield M.J."/>
            <person name="Xiong C."/>
            <person name="Yue Q."/>
            <person name="Zhang X."/>
        </authorList>
    </citation>
    <scope>NUCLEOTIDE SEQUENCE [LARGE SCALE GENOMIC DNA]</scope>
    <source>
        <strain evidence="17 18">BP5796</strain>
    </source>
</reference>
<comment type="subcellular location">
    <subcellularLocation>
        <location evidence="1">Cell membrane</location>
        <topology evidence="1">Multi-pass membrane protein</topology>
    </subcellularLocation>
</comment>
<dbReference type="GO" id="GO:0034702">
    <property type="term" value="C:monoatomic ion channel complex"/>
    <property type="evidence" value="ECO:0007669"/>
    <property type="project" value="UniProtKB-KW"/>
</dbReference>
<keyword evidence="10 15" id="KW-0472">Membrane</keyword>
<keyword evidence="7 15" id="KW-1133">Transmembrane helix</keyword>
<dbReference type="SUPFAM" id="SSF81324">
    <property type="entry name" value="Voltage-gated potassium channels"/>
    <property type="match status" value="1"/>
</dbReference>
<protein>
    <recommendedName>
        <fullName evidence="2">Voltage-gated hydrogen channel 1</fullName>
    </recommendedName>
    <alternativeName>
        <fullName evidence="12">Hydrogen voltage-gated channel 1</fullName>
    </alternativeName>
</protein>
<evidence type="ECO:0000256" key="13">
    <source>
        <dbReference type="SAM" id="Coils"/>
    </source>
</evidence>
<feature type="region of interest" description="Disordered" evidence="14">
    <location>
        <begin position="1"/>
        <end position="21"/>
    </location>
</feature>
<evidence type="ECO:0000256" key="4">
    <source>
        <dbReference type="ARBA" id="ARBA00022475"/>
    </source>
</evidence>
<keyword evidence="8 13" id="KW-0175">Coiled coil</keyword>
<feature type="transmembrane region" description="Helical" evidence="15">
    <location>
        <begin position="87"/>
        <end position="109"/>
    </location>
</feature>
<dbReference type="Proteomes" id="UP000256328">
    <property type="component" value="Unassembled WGS sequence"/>
</dbReference>
<evidence type="ECO:0000256" key="7">
    <source>
        <dbReference type="ARBA" id="ARBA00022989"/>
    </source>
</evidence>
<evidence type="ECO:0000256" key="9">
    <source>
        <dbReference type="ARBA" id="ARBA00023065"/>
    </source>
</evidence>
<dbReference type="PANTHER" id="PTHR46480:SF1">
    <property type="entry name" value="VOLTAGE-GATED HYDROGEN CHANNEL 1"/>
    <property type="match status" value="1"/>
</dbReference>
<evidence type="ECO:0000256" key="15">
    <source>
        <dbReference type="SAM" id="Phobius"/>
    </source>
</evidence>
<name>A0A3D8SY17_9HELO</name>
<evidence type="ECO:0000259" key="16">
    <source>
        <dbReference type="Pfam" id="PF00520"/>
    </source>
</evidence>
<feature type="transmembrane region" description="Helical" evidence="15">
    <location>
        <begin position="48"/>
        <end position="67"/>
    </location>
</feature>
<keyword evidence="3" id="KW-0813">Transport</keyword>
<organism evidence="17 18">
    <name type="scientific">Coleophoma crateriformis</name>
    <dbReference type="NCBI Taxonomy" id="565419"/>
    <lineage>
        <taxon>Eukaryota</taxon>
        <taxon>Fungi</taxon>
        <taxon>Dikarya</taxon>
        <taxon>Ascomycota</taxon>
        <taxon>Pezizomycotina</taxon>
        <taxon>Leotiomycetes</taxon>
        <taxon>Helotiales</taxon>
        <taxon>Dermateaceae</taxon>
        <taxon>Coleophoma</taxon>
    </lineage>
</organism>
<sequence length="205" mass="23030">MSSNEETTTLLPTTSTHAPETRHARHIRVYHYIQHKAQAFLSSKVQHYLVLGLVSCDVLSIFADIIISLSLCQGDLSGAGWNDARDVLGIAGLIFSSMFLAELIVNIWAFGWRYFTSYFHCFDATVILAGFVVDVLLHGVLEEIASLVILLRLWRVFKIVEEFSVGAEEQMDGLTLRIEKLEAENEKLRKEVEAKKVTAGDDEDL</sequence>
<comment type="caution">
    <text evidence="17">The sequence shown here is derived from an EMBL/GenBank/DDBJ whole genome shotgun (WGS) entry which is preliminary data.</text>
</comment>
<evidence type="ECO:0000313" key="17">
    <source>
        <dbReference type="EMBL" id="RDW91227.1"/>
    </source>
</evidence>
<feature type="transmembrane region" description="Helical" evidence="15">
    <location>
        <begin position="121"/>
        <end position="141"/>
    </location>
</feature>
<dbReference type="InterPro" id="IPR027359">
    <property type="entry name" value="Volt_channel_dom_sf"/>
</dbReference>
<keyword evidence="4" id="KW-1003">Cell membrane</keyword>
<proteinExistence type="predicted"/>
<feature type="domain" description="Ion transport" evidence="16">
    <location>
        <begin position="71"/>
        <end position="161"/>
    </location>
</feature>
<keyword evidence="6" id="KW-0851">Voltage-gated channel</keyword>
<dbReference type="Pfam" id="PF00520">
    <property type="entry name" value="Ion_trans"/>
    <property type="match status" value="1"/>
</dbReference>
<keyword evidence="9" id="KW-0406">Ion transport</keyword>
<keyword evidence="18" id="KW-1185">Reference proteome</keyword>
<feature type="coiled-coil region" evidence="13">
    <location>
        <begin position="164"/>
        <end position="198"/>
    </location>
</feature>
<evidence type="ECO:0000256" key="5">
    <source>
        <dbReference type="ARBA" id="ARBA00022692"/>
    </source>
</evidence>
<evidence type="ECO:0000256" key="3">
    <source>
        <dbReference type="ARBA" id="ARBA00022448"/>
    </source>
</evidence>
<dbReference type="InterPro" id="IPR005821">
    <property type="entry name" value="Ion_trans_dom"/>
</dbReference>
<evidence type="ECO:0000256" key="6">
    <source>
        <dbReference type="ARBA" id="ARBA00022882"/>
    </source>
</evidence>
<dbReference type="GO" id="GO:0030171">
    <property type="term" value="F:voltage-gated proton channel activity"/>
    <property type="evidence" value="ECO:0007669"/>
    <property type="project" value="InterPro"/>
</dbReference>
<evidence type="ECO:0000256" key="12">
    <source>
        <dbReference type="ARBA" id="ARBA00031989"/>
    </source>
</evidence>
<evidence type="ECO:0000256" key="14">
    <source>
        <dbReference type="SAM" id="MobiDB-lite"/>
    </source>
</evidence>
<feature type="compositionally biased region" description="Low complexity" evidence="14">
    <location>
        <begin position="7"/>
        <end position="16"/>
    </location>
</feature>
<gene>
    <name evidence="17" type="ORF">BP5796_02392</name>
</gene>
<keyword evidence="5 15" id="KW-0812">Transmembrane</keyword>
<dbReference type="EMBL" id="PDLN01000003">
    <property type="protein sequence ID" value="RDW91227.1"/>
    <property type="molecule type" value="Genomic_DNA"/>
</dbReference>
<evidence type="ECO:0000256" key="11">
    <source>
        <dbReference type="ARBA" id="ARBA00023303"/>
    </source>
</evidence>
<dbReference type="PANTHER" id="PTHR46480">
    <property type="entry name" value="F20B24.22"/>
    <property type="match status" value="1"/>
</dbReference>
<evidence type="ECO:0000256" key="1">
    <source>
        <dbReference type="ARBA" id="ARBA00004651"/>
    </source>
</evidence>
<evidence type="ECO:0000313" key="18">
    <source>
        <dbReference type="Proteomes" id="UP000256328"/>
    </source>
</evidence>
<dbReference type="Gene3D" id="1.20.120.350">
    <property type="entry name" value="Voltage-gated potassium channels. Chain C"/>
    <property type="match status" value="1"/>
</dbReference>
<dbReference type="OrthoDB" id="427456at2759"/>